<reference evidence="1 2" key="1">
    <citation type="submission" date="2016-07" db="EMBL/GenBank/DDBJ databases">
        <title>Complete genome sequence of the Lentzea guizhouensis DHS C013.</title>
        <authorList>
            <person name="Cao C."/>
        </authorList>
    </citation>
    <scope>NUCLEOTIDE SEQUENCE [LARGE SCALE GENOMIC DNA]</scope>
    <source>
        <strain evidence="1 2">DHS C013</strain>
    </source>
</reference>
<dbReference type="Proteomes" id="UP000093053">
    <property type="component" value="Chromosome"/>
</dbReference>
<name>A0A1B2HFH9_9PSEU</name>
<organism evidence="1 2">
    <name type="scientific">Lentzea guizhouensis</name>
    <dbReference type="NCBI Taxonomy" id="1586287"/>
    <lineage>
        <taxon>Bacteria</taxon>
        <taxon>Bacillati</taxon>
        <taxon>Actinomycetota</taxon>
        <taxon>Actinomycetes</taxon>
        <taxon>Pseudonocardiales</taxon>
        <taxon>Pseudonocardiaceae</taxon>
        <taxon>Lentzea</taxon>
    </lineage>
</organism>
<proteinExistence type="predicted"/>
<gene>
    <name evidence="1" type="ORF">BBK82_10645</name>
</gene>
<sequence length="77" mass="8227">MAVPDAAAPDEVESVRVASAARRRDGCIRVSRSRISCWRLRLRVMGLHGTPASALQNGHGTERASVCFSCPPQPIAA</sequence>
<dbReference type="KEGG" id="led:BBK82_10645"/>
<dbReference type="AlphaFoldDB" id="A0A1B2HFH9"/>
<accession>A0A1B2HFH9</accession>
<evidence type="ECO:0000313" key="2">
    <source>
        <dbReference type="Proteomes" id="UP000093053"/>
    </source>
</evidence>
<keyword evidence="2" id="KW-1185">Reference proteome</keyword>
<protein>
    <submittedName>
        <fullName evidence="1">Uncharacterized protein</fullName>
    </submittedName>
</protein>
<evidence type="ECO:0000313" key="1">
    <source>
        <dbReference type="EMBL" id="ANZ36455.1"/>
    </source>
</evidence>
<dbReference type="EMBL" id="CP016793">
    <property type="protein sequence ID" value="ANZ36455.1"/>
    <property type="molecule type" value="Genomic_DNA"/>
</dbReference>